<dbReference type="PANTHER" id="PTHR34107">
    <property type="entry name" value="SLL0198 PROTEIN-RELATED"/>
    <property type="match status" value="1"/>
</dbReference>
<dbReference type="eggNOG" id="COG4636">
    <property type="taxonomic scope" value="Bacteria"/>
</dbReference>
<organism evidence="2 3">
    <name type="scientific">Roseiflexus castenholzii (strain DSM 13941 / HLO8)</name>
    <dbReference type="NCBI Taxonomy" id="383372"/>
    <lineage>
        <taxon>Bacteria</taxon>
        <taxon>Bacillati</taxon>
        <taxon>Chloroflexota</taxon>
        <taxon>Chloroflexia</taxon>
        <taxon>Chloroflexales</taxon>
        <taxon>Roseiflexineae</taxon>
        <taxon>Roseiflexaceae</taxon>
        <taxon>Roseiflexus</taxon>
    </lineage>
</organism>
<dbReference type="CDD" id="cd06260">
    <property type="entry name" value="DUF820-like"/>
    <property type="match status" value="1"/>
</dbReference>
<dbReference type="KEGG" id="rca:Rcas_1703"/>
<accession>A7NJX5</accession>
<dbReference type="EMBL" id="CP000804">
    <property type="protein sequence ID" value="ABU57795.1"/>
    <property type="molecule type" value="Genomic_DNA"/>
</dbReference>
<dbReference type="RefSeq" id="WP_012120222.1">
    <property type="nucleotide sequence ID" value="NC_009767.1"/>
</dbReference>
<dbReference type="HOGENOM" id="CLU_076312_3_2_0"/>
<proteinExistence type="predicted"/>
<dbReference type="STRING" id="383372.Rcas_1703"/>
<name>A7NJX5_ROSCS</name>
<dbReference type="InterPro" id="IPR011335">
    <property type="entry name" value="Restrct_endonuc-II-like"/>
</dbReference>
<reference evidence="2 3" key="1">
    <citation type="submission" date="2007-08" db="EMBL/GenBank/DDBJ databases">
        <title>Complete sequence of Roseiflexus castenholzii DSM 13941.</title>
        <authorList>
            <consortium name="US DOE Joint Genome Institute"/>
            <person name="Copeland A."/>
            <person name="Lucas S."/>
            <person name="Lapidus A."/>
            <person name="Barry K."/>
            <person name="Glavina del Rio T."/>
            <person name="Dalin E."/>
            <person name="Tice H."/>
            <person name="Pitluck S."/>
            <person name="Thompson L.S."/>
            <person name="Brettin T."/>
            <person name="Bruce D."/>
            <person name="Detter J.C."/>
            <person name="Han C."/>
            <person name="Tapia R."/>
            <person name="Schmutz J."/>
            <person name="Larimer F."/>
            <person name="Land M."/>
            <person name="Hauser L."/>
            <person name="Kyrpides N."/>
            <person name="Mikhailova N."/>
            <person name="Bryant D.A."/>
            <person name="Hanada S."/>
            <person name="Tsukatani Y."/>
            <person name="Richardson P."/>
        </authorList>
    </citation>
    <scope>NUCLEOTIDE SEQUENCE [LARGE SCALE GENOMIC DNA]</scope>
    <source>
        <strain evidence="3">DSM 13941 / HLO8</strain>
    </source>
</reference>
<dbReference type="InterPro" id="IPR012296">
    <property type="entry name" value="Nuclease_put_TT1808"/>
</dbReference>
<dbReference type="Proteomes" id="UP000000263">
    <property type="component" value="Chromosome"/>
</dbReference>
<gene>
    <name evidence="2" type="ordered locus">Rcas_1703</name>
</gene>
<dbReference type="InterPro" id="IPR008538">
    <property type="entry name" value="Uma2"/>
</dbReference>
<evidence type="ECO:0000313" key="2">
    <source>
        <dbReference type="EMBL" id="ABU57795.1"/>
    </source>
</evidence>
<dbReference type="Pfam" id="PF05685">
    <property type="entry name" value="Uma2"/>
    <property type="match status" value="1"/>
</dbReference>
<sequence>MSIEAAAITAEDLAQMSFGEQRVELVRGEVITMAPAGAEHGEIAGFVFGILFSFVRAHNLGSLYAAETGFILARNPDTVRAPDVAFVASERAAQQRGRSGFFEGPPDLAVEVVSPSDTAEDVEAKVLDYLEAGARMVWIVRPRTRTVTVYHSLRAVQVLRPGDLLDGGDVLPGFAVPVAALFGG</sequence>
<dbReference type="OrthoDB" id="9793127at2"/>
<keyword evidence="3" id="KW-1185">Reference proteome</keyword>
<dbReference type="PANTHER" id="PTHR34107:SF1">
    <property type="entry name" value="SLL0198 PROTEIN"/>
    <property type="match status" value="1"/>
</dbReference>
<protein>
    <recommendedName>
        <fullName evidence="1">Putative restriction endonuclease domain-containing protein</fullName>
    </recommendedName>
</protein>
<evidence type="ECO:0000313" key="3">
    <source>
        <dbReference type="Proteomes" id="UP000000263"/>
    </source>
</evidence>
<dbReference type="SUPFAM" id="SSF52980">
    <property type="entry name" value="Restriction endonuclease-like"/>
    <property type="match status" value="1"/>
</dbReference>
<evidence type="ECO:0000259" key="1">
    <source>
        <dbReference type="Pfam" id="PF05685"/>
    </source>
</evidence>
<dbReference type="AlphaFoldDB" id="A7NJX5"/>
<feature type="domain" description="Putative restriction endonuclease" evidence="1">
    <location>
        <begin position="11"/>
        <end position="179"/>
    </location>
</feature>
<dbReference type="Gene3D" id="3.90.1570.10">
    <property type="entry name" value="tt1808, chain A"/>
    <property type="match status" value="1"/>
</dbReference>